<dbReference type="EMBL" id="KL596779">
    <property type="protein sequence ID" value="KER25352.1"/>
    <property type="molecule type" value="Genomic_DNA"/>
</dbReference>
<dbReference type="AlphaFoldDB" id="A0A074ZHV8"/>
<name>A0A074ZHV8_OPIVI</name>
<keyword evidence="2" id="KW-1185">Reference proteome</keyword>
<dbReference type="STRING" id="6198.A0A074ZHV8"/>
<sequence length="210" mass="23050">MSLTNDSFRLGFPSGKTPMTSEAEFAGSGLYTSLPSHCLTASGSLPPFKWLCKKSPSRNLVDWHAQHVAKPAQPMQCDQFIYRGYSLEPELDRVLNTPNKLSIRDAEAFDPVQHLTLLHKLESYGIQGEILRCTRAFLSDRTFPMKVGSIHSSPALDSTGVSQGSVYEPLSCLIHVNDLPDIISSLPFADDLESRVSNSIALQVGVDATR</sequence>
<accession>A0A074ZHV8</accession>
<organism evidence="1 2">
    <name type="scientific">Opisthorchis viverrini</name>
    <name type="common">Southeast Asian liver fluke</name>
    <dbReference type="NCBI Taxonomy" id="6198"/>
    <lineage>
        <taxon>Eukaryota</taxon>
        <taxon>Metazoa</taxon>
        <taxon>Spiralia</taxon>
        <taxon>Lophotrochozoa</taxon>
        <taxon>Platyhelminthes</taxon>
        <taxon>Trematoda</taxon>
        <taxon>Digenea</taxon>
        <taxon>Opisthorchiida</taxon>
        <taxon>Opisthorchiata</taxon>
        <taxon>Opisthorchiidae</taxon>
        <taxon>Opisthorchis</taxon>
    </lineage>
</organism>
<dbReference type="KEGG" id="ovi:T265_07154"/>
<evidence type="ECO:0000313" key="2">
    <source>
        <dbReference type="Proteomes" id="UP000054324"/>
    </source>
</evidence>
<dbReference type="CTD" id="20321333"/>
<dbReference type="OrthoDB" id="426210at2759"/>
<proteinExistence type="predicted"/>
<evidence type="ECO:0000313" key="1">
    <source>
        <dbReference type="EMBL" id="KER25352.1"/>
    </source>
</evidence>
<dbReference type="PANTHER" id="PTHR33332">
    <property type="entry name" value="REVERSE TRANSCRIPTASE DOMAIN-CONTAINING PROTEIN"/>
    <property type="match status" value="1"/>
</dbReference>
<dbReference type="Proteomes" id="UP000054324">
    <property type="component" value="Unassembled WGS sequence"/>
</dbReference>
<gene>
    <name evidence="1" type="ORF">T265_07154</name>
</gene>
<reference evidence="1 2" key="1">
    <citation type="submission" date="2013-11" db="EMBL/GenBank/DDBJ databases">
        <title>Opisthorchis viverrini - life in the bile duct.</title>
        <authorList>
            <person name="Young N.D."/>
            <person name="Nagarajan N."/>
            <person name="Lin S.J."/>
            <person name="Korhonen P.K."/>
            <person name="Jex A.R."/>
            <person name="Hall R.S."/>
            <person name="Safavi-Hemami H."/>
            <person name="Kaewkong W."/>
            <person name="Bertrand D."/>
            <person name="Gao S."/>
            <person name="Seet Q."/>
            <person name="Wongkham S."/>
            <person name="Teh B.T."/>
            <person name="Wongkham C."/>
            <person name="Intapan P.M."/>
            <person name="Maleewong W."/>
            <person name="Yang X."/>
            <person name="Hu M."/>
            <person name="Wang Z."/>
            <person name="Hofmann A."/>
            <person name="Sternberg P.W."/>
            <person name="Tan P."/>
            <person name="Wang J."/>
            <person name="Gasser R.B."/>
        </authorList>
    </citation>
    <scope>NUCLEOTIDE SEQUENCE [LARGE SCALE GENOMIC DNA]</scope>
</reference>
<protein>
    <submittedName>
        <fullName evidence="1">Uncharacterized protein</fullName>
    </submittedName>
</protein>
<dbReference type="GeneID" id="20321333"/>
<dbReference type="RefSeq" id="XP_009170869.1">
    <property type="nucleotide sequence ID" value="XM_009172605.1"/>
</dbReference>